<protein>
    <recommendedName>
        <fullName evidence="1">DUF7684 domain-containing protein</fullName>
    </recommendedName>
</protein>
<sequence length="152" mass="17355">MTELGNLNNRQIIYQPYSINGDWINALPLNDWLMFIITDNLSNEELFEIADQLIDKKACYLCCTGMQGEDFHDIVDNNLVLRNIENNQSAFDVVTTWHENIENGFWYSIFAAIPDHPVSTVFCLDASLTNFQSALQHLVTQFGEGYLPADES</sequence>
<keyword evidence="3" id="KW-1185">Reference proteome</keyword>
<comment type="caution">
    <text evidence="2">The sequence shown here is derived from an EMBL/GenBank/DDBJ whole genome shotgun (WGS) entry which is preliminary data.</text>
</comment>
<dbReference type="EMBL" id="BAABFT010000004">
    <property type="protein sequence ID" value="GAA4319430.1"/>
    <property type="molecule type" value="Genomic_DNA"/>
</dbReference>
<reference evidence="3" key="1">
    <citation type="journal article" date="2019" name="Int. J. Syst. Evol. Microbiol.">
        <title>The Global Catalogue of Microorganisms (GCM) 10K type strain sequencing project: providing services to taxonomists for standard genome sequencing and annotation.</title>
        <authorList>
            <consortium name="The Broad Institute Genomics Platform"/>
            <consortium name="The Broad Institute Genome Sequencing Center for Infectious Disease"/>
            <person name="Wu L."/>
            <person name="Ma J."/>
        </authorList>
    </citation>
    <scope>NUCLEOTIDE SEQUENCE [LARGE SCALE GENOMIC DNA]</scope>
    <source>
        <strain evidence="3">JCM 17705</strain>
    </source>
</reference>
<evidence type="ECO:0000259" key="1">
    <source>
        <dbReference type="Pfam" id="PF24733"/>
    </source>
</evidence>
<dbReference type="RefSeq" id="WP_345210718.1">
    <property type="nucleotide sequence ID" value="NZ_BAABFT010000004.1"/>
</dbReference>
<evidence type="ECO:0000313" key="3">
    <source>
        <dbReference type="Proteomes" id="UP001500582"/>
    </source>
</evidence>
<feature type="domain" description="DUF7684" evidence="1">
    <location>
        <begin position="34"/>
        <end position="127"/>
    </location>
</feature>
<proteinExistence type="predicted"/>
<evidence type="ECO:0000313" key="2">
    <source>
        <dbReference type="EMBL" id="GAA4319430.1"/>
    </source>
</evidence>
<dbReference type="InterPro" id="IPR056101">
    <property type="entry name" value="DUF7684"/>
</dbReference>
<accession>A0ABP8G891</accession>
<name>A0ABP8G891_9SPHI</name>
<gene>
    <name evidence="2" type="ORF">GCM10023149_18100</name>
</gene>
<dbReference type="Pfam" id="PF24733">
    <property type="entry name" value="DUF7684"/>
    <property type="match status" value="1"/>
</dbReference>
<organism evidence="2 3">
    <name type="scientific">Mucilaginibacter gynuensis</name>
    <dbReference type="NCBI Taxonomy" id="1302236"/>
    <lineage>
        <taxon>Bacteria</taxon>
        <taxon>Pseudomonadati</taxon>
        <taxon>Bacteroidota</taxon>
        <taxon>Sphingobacteriia</taxon>
        <taxon>Sphingobacteriales</taxon>
        <taxon>Sphingobacteriaceae</taxon>
        <taxon>Mucilaginibacter</taxon>
    </lineage>
</organism>
<dbReference type="Proteomes" id="UP001500582">
    <property type="component" value="Unassembled WGS sequence"/>
</dbReference>